<keyword evidence="4" id="KW-1185">Reference proteome</keyword>
<dbReference type="Pfam" id="PF07969">
    <property type="entry name" value="Amidohydro_3"/>
    <property type="match status" value="1"/>
</dbReference>
<reference evidence="3 4" key="1">
    <citation type="submission" date="2023-07" db="EMBL/GenBank/DDBJ databases">
        <title>Genomic Encyclopedia of Type Strains, Phase IV (KMG-IV): sequencing the most valuable type-strain genomes for metagenomic binning, comparative biology and taxonomic classification.</title>
        <authorList>
            <person name="Goeker M."/>
        </authorList>
    </citation>
    <scope>NUCLEOTIDE SEQUENCE [LARGE SCALE GENOMIC DNA]</scope>
    <source>
        <strain evidence="3 4">DSM 18695</strain>
    </source>
</reference>
<evidence type="ECO:0000313" key="3">
    <source>
        <dbReference type="EMBL" id="MDQ0466119.1"/>
    </source>
</evidence>
<evidence type="ECO:0000313" key="4">
    <source>
        <dbReference type="Proteomes" id="UP001228905"/>
    </source>
</evidence>
<comment type="caution">
    <text evidence="3">The sequence shown here is derived from an EMBL/GenBank/DDBJ whole genome shotgun (WGS) entry which is preliminary data.</text>
</comment>
<feature type="signal peptide" evidence="1">
    <location>
        <begin position="1"/>
        <end position="22"/>
    </location>
</feature>
<keyword evidence="1" id="KW-0732">Signal</keyword>
<dbReference type="SUPFAM" id="SSF51338">
    <property type="entry name" value="Composite domain of metallo-dependent hydrolases"/>
    <property type="match status" value="1"/>
</dbReference>
<evidence type="ECO:0000259" key="2">
    <source>
        <dbReference type="Pfam" id="PF07969"/>
    </source>
</evidence>
<sequence>MRRGLILTLGLLLFGCASSTTAPVHDIVIRGGTIYDGTGAAPFVGDVAIDGDRITAVGKVVGTGRQEIDAHGKAVSPGFINMLSWATDDLIYDGRGLSDLKQGVTLEVMGEGSSMGPWNAAMKALETERQGDIKYEIDWSTLDQYLSRLERQGISPNVASFIGAETTRTYVLGEGDVDPNPAQLMAMQELVHQAMEDGALGVGSSLIYAPGTYAETGELTALATEAGRCGGIYISHMRYESDRLLDGIDELIEISRRSGAPAEIYHFKQAGKSNWNKIDAAIARVEAARARGQRITADMYTYTAGSTGLDAAMPPWVQAGGREAWIKRLKDPAIRARVIAEMRDPKAPFENLYRHAGAEGTLLVGFKNPALKPLTGQTLAQVAKARGVSPEDAAIDLVIEDGTRVQVVYFLMSEDNVRHEVAIPWMSFGSDAGAQAPEGPFLLSSTHPRAYGNVARLLGRYVRDEKLLSLAEAVRKLSGQPAHNLGLRDRGLLRRGYFADIAVFDPATVSDPATYEKPKQFATGMAFVLVNGVLALKDGEPTRAPSGRVVRGRAWKGWPDGGCKASARDWKW</sequence>
<proteinExistence type="predicted"/>
<dbReference type="EMBL" id="JAUSVS010000009">
    <property type="protein sequence ID" value="MDQ0466119.1"/>
    <property type="molecule type" value="Genomic_DNA"/>
</dbReference>
<dbReference type="PANTHER" id="PTHR11647:SF1">
    <property type="entry name" value="COLLAPSIN RESPONSE MEDIATOR PROTEIN"/>
    <property type="match status" value="1"/>
</dbReference>
<dbReference type="InterPro" id="IPR011059">
    <property type="entry name" value="Metal-dep_hydrolase_composite"/>
</dbReference>
<name>A0ABU0IVS2_9CAUL</name>
<dbReference type="Proteomes" id="UP001228905">
    <property type="component" value="Unassembled WGS sequence"/>
</dbReference>
<feature type="domain" description="Amidohydrolase 3" evidence="2">
    <location>
        <begin position="66"/>
        <end position="533"/>
    </location>
</feature>
<dbReference type="RefSeq" id="WP_307351979.1">
    <property type="nucleotide sequence ID" value="NZ_JAUSVS010000009.1"/>
</dbReference>
<dbReference type="InterPro" id="IPR013108">
    <property type="entry name" value="Amidohydro_3"/>
</dbReference>
<dbReference type="EC" id="3.5.1.81" evidence="3"/>
<dbReference type="InterPro" id="IPR032466">
    <property type="entry name" value="Metal_Hydrolase"/>
</dbReference>
<dbReference type="InterPro" id="IPR050378">
    <property type="entry name" value="Metallo-dep_Hydrolases_sf"/>
</dbReference>
<dbReference type="PANTHER" id="PTHR11647">
    <property type="entry name" value="HYDRANTOINASE/DIHYDROPYRIMIDINASE FAMILY MEMBER"/>
    <property type="match status" value="1"/>
</dbReference>
<protein>
    <submittedName>
        <fullName evidence="3">N-acyl-D-amino-acid deacylase</fullName>
        <ecNumber evidence="3">3.5.1.81</ecNumber>
    </submittedName>
</protein>
<dbReference type="PROSITE" id="PS51257">
    <property type="entry name" value="PROKAR_LIPOPROTEIN"/>
    <property type="match status" value="1"/>
</dbReference>
<dbReference type="Gene3D" id="3.20.20.140">
    <property type="entry name" value="Metal-dependent hydrolases"/>
    <property type="match status" value="3"/>
</dbReference>
<organism evidence="3 4">
    <name type="scientific">Caulobacter ginsengisoli</name>
    <dbReference type="NCBI Taxonomy" id="400775"/>
    <lineage>
        <taxon>Bacteria</taxon>
        <taxon>Pseudomonadati</taxon>
        <taxon>Pseudomonadota</taxon>
        <taxon>Alphaproteobacteria</taxon>
        <taxon>Caulobacterales</taxon>
        <taxon>Caulobacteraceae</taxon>
        <taxon>Caulobacter</taxon>
    </lineage>
</organism>
<evidence type="ECO:0000256" key="1">
    <source>
        <dbReference type="SAM" id="SignalP"/>
    </source>
</evidence>
<keyword evidence="3" id="KW-0378">Hydrolase</keyword>
<gene>
    <name evidence="3" type="ORF">QO010_003912</name>
</gene>
<dbReference type="SUPFAM" id="SSF51556">
    <property type="entry name" value="Metallo-dependent hydrolases"/>
    <property type="match status" value="1"/>
</dbReference>
<accession>A0ABU0IVS2</accession>
<feature type="chain" id="PRO_5046745300" evidence="1">
    <location>
        <begin position="23"/>
        <end position="572"/>
    </location>
</feature>
<dbReference type="CDD" id="cd01297">
    <property type="entry name" value="D-aminoacylase"/>
    <property type="match status" value="1"/>
</dbReference>
<dbReference type="GO" id="GO:0047420">
    <property type="term" value="F:N-acyl-D-amino-acid deacylase activity"/>
    <property type="evidence" value="ECO:0007669"/>
    <property type="project" value="UniProtKB-EC"/>
</dbReference>